<dbReference type="PROSITE" id="PS00356">
    <property type="entry name" value="HTH_LACI_1"/>
    <property type="match status" value="1"/>
</dbReference>
<keyword evidence="3" id="KW-0804">Transcription</keyword>
<dbReference type="InterPro" id="IPR000843">
    <property type="entry name" value="HTH_LacI"/>
</dbReference>
<proteinExistence type="predicted"/>
<dbReference type="Proteomes" id="UP000007161">
    <property type="component" value="Chromosome"/>
</dbReference>
<dbReference type="eggNOG" id="COG1609">
    <property type="taxonomic scope" value="Bacteria"/>
</dbReference>
<dbReference type="GO" id="GO:0000976">
    <property type="term" value="F:transcription cis-regulatory region binding"/>
    <property type="evidence" value="ECO:0007669"/>
    <property type="project" value="TreeGrafter"/>
</dbReference>
<reference evidence="5 6" key="1">
    <citation type="journal article" date="2012" name="J. Bacteriol.">
        <title>Complete Genome Sequence of the Thermophilic, Piezophilic, Heterotrophic Bacterium Marinitoga piezophila KA3.</title>
        <authorList>
            <person name="Lucas S."/>
            <person name="Han J."/>
            <person name="Lapidus A."/>
            <person name="Cheng J.F."/>
            <person name="Goodwin L.A."/>
            <person name="Pitluck S."/>
            <person name="Peters L."/>
            <person name="Mikhailova N."/>
            <person name="Teshima H."/>
            <person name="Detter J.C."/>
            <person name="Han C."/>
            <person name="Tapia R."/>
            <person name="Land M."/>
            <person name="Hauser L."/>
            <person name="Kyrpides N.C."/>
            <person name="Ivanova N."/>
            <person name="Pagani I."/>
            <person name="Vannier P."/>
            <person name="Oger P."/>
            <person name="Bartlett D.H."/>
            <person name="Noll K.M."/>
            <person name="Woyke T."/>
            <person name="Jebbar M."/>
        </authorList>
    </citation>
    <scope>NUCLEOTIDE SEQUENCE [LARGE SCALE GENOMIC DNA]</scope>
    <source>
        <strain evidence="6">DSM 14283 / JCM 11233 / KA3</strain>
    </source>
</reference>
<evidence type="ECO:0000256" key="1">
    <source>
        <dbReference type="ARBA" id="ARBA00023015"/>
    </source>
</evidence>
<evidence type="ECO:0000313" key="5">
    <source>
        <dbReference type="EMBL" id="AEX84868.1"/>
    </source>
</evidence>
<feature type="domain" description="HTH lacI-type" evidence="4">
    <location>
        <begin position="4"/>
        <end position="58"/>
    </location>
</feature>
<dbReference type="STRING" id="443254.Marpi_0424"/>
<sequence>MKRINIKDVAKEAGVSISTVSRVINKSAPVKEELRKKVEEAIKKLEYKPSIVARSLRKGKAKTIGLVIPDITDPYFPHIVKGIEDYLKKEDYTLLLSNSGQDLEQETKIIETFESNHIDGVIFIGSGLTNPYLKHLKERGIKVVYLDRILKGIDVSYVVSDNKQGMHDLLQYLYDTNHRSFHFVNGNENTFSAQVRYEAFAEFMEKNNIKSYKHIYSCFSYDAGYQYGKEIDLKKLPDVIMGGNDLIAYGLMDALDERGVKIPDDVSITGFNDIPFSRHYKPSLTTVRQPIYKMGYTAANLIIQIINSDGPVFKGIVLKTELIVRNSTRRRD</sequence>
<dbReference type="PANTHER" id="PTHR30146">
    <property type="entry name" value="LACI-RELATED TRANSCRIPTIONAL REPRESSOR"/>
    <property type="match status" value="1"/>
</dbReference>
<keyword evidence="6" id="KW-1185">Reference proteome</keyword>
<evidence type="ECO:0000313" key="6">
    <source>
        <dbReference type="Proteomes" id="UP000007161"/>
    </source>
</evidence>
<dbReference type="KEGG" id="mpz:Marpi_0424"/>
<dbReference type="SUPFAM" id="SSF53822">
    <property type="entry name" value="Periplasmic binding protein-like I"/>
    <property type="match status" value="1"/>
</dbReference>
<reference evidence="6" key="2">
    <citation type="submission" date="2012-01" db="EMBL/GenBank/DDBJ databases">
        <title>Complete sequence of chromosome of Marinitoga piezophila KA3.</title>
        <authorList>
            <person name="Lucas S."/>
            <person name="Han J."/>
            <person name="Lapidus A."/>
            <person name="Cheng J.-F."/>
            <person name="Goodwin L."/>
            <person name="Pitluck S."/>
            <person name="Peters L."/>
            <person name="Mikhailova N."/>
            <person name="Teshima H."/>
            <person name="Detter J.C."/>
            <person name="Han C."/>
            <person name="Tapia R."/>
            <person name="Land M."/>
            <person name="Hauser L."/>
            <person name="Kyrpides N."/>
            <person name="Ivanova N."/>
            <person name="Pagani I."/>
            <person name="Jebbar M."/>
            <person name="Vannier P."/>
            <person name="Oger P."/>
            <person name="Cario A."/>
            <person name="Bartlett D."/>
            <person name="Noll K.M."/>
            <person name="Woyke T."/>
        </authorList>
    </citation>
    <scope>NUCLEOTIDE SEQUENCE [LARGE SCALE GENOMIC DNA]</scope>
    <source>
        <strain evidence="6">DSM 14283 / JCM 11233 / KA3</strain>
    </source>
</reference>
<dbReference type="GO" id="GO:0003700">
    <property type="term" value="F:DNA-binding transcription factor activity"/>
    <property type="evidence" value="ECO:0007669"/>
    <property type="project" value="TreeGrafter"/>
</dbReference>
<organism evidence="5 6">
    <name type="scientific">Marinitoga piezophila (strain DSM 14283 / JCM 11233 / KA3)</name>
    <dbReference type="NCBI Taxonomy" id="443254"/>
    <lineage>
        <taxon>Bacteria</taxon>
        <taxon>Thermotogati</taxon>
        <taxon>Thermotogota</taxon>
        <taxon>Thermotogae</taxon>
        <taxon>Petrotogales</taxon>
        <taxon>Petrotogaceae</taxon>
        <taxon>Marinitoga</taxon>
    </lineage>
</organism>
<dbReference type="Gene3D" id="1.10.260.40">
    <property type="entry name" value="lambda repressor-like DNA-binding domains"/>
    <property type="match status" value="1"/>
</dbReference>
<accession>H2J4T3</accession>
<keyword evidence="1" id="KW-0805">Transcription regulation</keyword>
<dbReference type="OrthoDB" id="47944at2"/>
<dbReference type="PROSITE" id="PS50932">
    <property type="entry name" value="HTH_LACI_2"/>
    <property type="match status" value="1"/>
</dbReference>
<dbReference type="PANTHER" id="PTHR30146:SF24">
    <property type="entry name" value="XYLOSE OPERON REGULATORY PROTEIN"/>
    <property type="match status" value="1"/>
</dbReference>
<dbReference type="Gene3D" id="3.40.50.2300">
    <property type="match status" value="2"/>
</dbReference>
<name>H2J4T3_MARPK</name>
<gene>
    <name evidence="5" type="ordered locus">Marpi_0424</name>
</gene>
<dbReference type="CDD" id="cd01392">
    <property type="entry name" value="HTH_LacI"/>
    <property type="match status" value="1"/>
</dbReference>
<dbReference type="CDD" id="cd06267">
    <property type="entry name" value="PBP1_LacI_sugar_binding-like"/>
    <property type="match status" value="1"/>
</dbReference>
<dbReference type="HOGENOM" id="CLU_037628_6_1_0"/>
<protein>
    <submittedName>
        <fullName evidence="5">Transcriptional regulator</fullName>
    </submittedName>
</protein>
<dbReference type="SUPFAM" id="SSF47413">
    <property type="entry name" value="lambda repressor-like DNA-binding domains"/>
    <property type="match status" value="1"/>
</dbReference>
<dbReference type="AlphaFoldDB" id="H2J4T3"/>
<dbReference type="FunFam" id="1.10.260.40:FF:000002">
    <property type="entry name" value="HTH-type transcriptional repressor PurR"/>
    <property type="match status" value="1"/>
</dbReference>
<dbReference type="PRINTS" id="PR00036">
    <property type="entry name" value="HTHLACI"/>
</dbReference>
<evidence type="ECO:0000256" key="3">
    <source>
        <dbReference type="ARBA" id="ARBA00023163"/>
    </source>
</evidence>
<dbReference type="EMBL" id="CP003257">
    <property type="protein sequence ID" value="AEX84868.1"/>
    <property type="molecule type" value="Genomic_DNA"/>
</dbReference>
<dbReference type="Pfam" id="PF00356">
    <property type="entry name" value="LacI"/>
    <property type="match status" value="1"/>
</dbReference>
<evidence type="ECO:0000259" key="4">
    <source>
        <dbReference type="PROSITE" id="PS50932"/>
    </source>
</evidence>
<evidence type="ECO:0000256" key="2">
    <source>
        <dbReference type="ARBA" id="ARBA00023125"/>
    </source>
</evidence>
<keyword evidence="2" id="KW-0238">DNA-binding</keyword>
<dbReference type="InterPro" id="IPR010982">
    <property type="entry name" value="Lambda_DNA-bd_dom_sf"/>
</dbReference>
<dbReference type="InterPro" id="IPR028082">
    <property type="entry name" value="Peripla_BP_I"/>
</dbReference>
<dbReference type="RefSeq" id="WP_014295940.1">
    <property type="nucleotide sequence ID" value="NC_016751.1"/>
</dbReference>
<dbReference type="Pfam" id="PF13377">
    <property type="entry name" value="Peripla_BP_3"/>
    <property type="match status" value="1"/>
</dbReference>
<dbReference type="InterPro" id="IPR046335">
    <property type="entry name" value="LacI/GalR-like_sensor"/>
</dbReference>
<dbReference type="SMART" id="SM00354">
    <property type="entry name" value="HTH_LACI"/>
    <property type="match status" value="1"/>
</dbReference>